<dbReference type="PANTHER" id="PTHR24559">
    <property type="entry name" value="TRANSPOSON TY3-I GAG-POL POLYPROTEIN"/>
    <property type="match status" value="1"/>
</dbReference>
<dbReference type="GeneID" id="25375519"/>
<reference evidence="2" key="1">
    <citation type="submission" date="2013-10" db="EMBL/GenBank/DDBJ databases">
        <title>Genomic analysis of the causative agents of coccidiosis in chickens.</title>
        <authorList>
            <person name="Reid A.J."/>
            <person name="Blake D."/>
            <person name="Billington K."/>
            <person name="Browne H."/>
            <person name="Dunn M."/>
            <person name="Hung S."/>
            <person name="Kawahara F."/>
            <person name="Miranda-Saavedra D."/>
            <person name="Mourier T."/>
            <person name="Nagra H."/>
            <person name="Otto T.D."/>
            <person name="Rawlings N."/>
            <person name="Sanchez A."/>
            <person name="Sanders M."/>
            <person name="Subramaniam C."/>
            <person name="Tay Y."/>
            <person name="Dear P."/>
            <person name="Doerig C."/>
            <person name="Gruber A."/>
            <person name="Parkinson J."/>
            <person name="Shirley M."/>
            <person name="Wan K.L."/>
            <person name="Berriman M."/>
            <person name="Tomley F."/>
            <person name="Pain A."/>
        </authorList>
    </citation>
    <scope>NUCLEOTIDE SEQUENCE [LARGE SCALE GENOMIC DNA]</scope>
    <source>
        <strain evidence="2">Houghton</strain>
    </source>
</reference>
<evidence type="ECO:0000259" key="1">
    <source>
        <dbReference type="Pfam" id="PF00078"/>
    </source>
</evidence>
<dbReference type="InterPro" id="IPR043502">
    <property type="entry name" value="DNA/RNA_pol_sf"/>
</dbReference>
<dbReference type="Proteomes" id="UP000030744">
    <property type="component" value="Unassembled WGS sequence"/>
</dbReference>
<keyword evidence="3" id="KW-1185">Reference proteome</keyword>
<dbReference type="Gene3D" id="3.30.70.270">
    <property type="match status" value="1"/>
</dbReference>
<proteinExistence type="predicted"/>
<gene>
    <name evidence="2" type="ORF">EMH_0004900</name>
</gene>
<dbReference type="PANTHER" id="PTHR24559:SF444">
    <property type="entry name" value="REVERSE TRANSCRIPTASE DOMAIN-CONTAINING PROTEIN"/>
    <property type="match status" value="1"/>
</dbReference>
<dbReference type="VEuPathDB" id="ToxoDB:EMH_0004900"/>
<dbReference type="RefSeq" id="XP_013352431.1">
    <property type="nucleotide sequence ID" value="XM_013496977.1"/>
</dbReference>
<evidence type="ECO:0000313" key="2">
    <source>
        <dbReference type="EMBL" id="CDJ29862.1"/>
    </source>
</evidence>
<protein>
    <recommendedName>
        <fullName evidence="1">Reverse transcriptase domain-containing protein</fullName>
    </recommendedName>
</protein>
<dbReference type="AlphaFoldDB" id="U6K0Q2"/>
<reference evidence="2" key="2">
    <citation type="submission" date="2013-10" db="EMBL/GenBank/DDBJ databases">
        <authorList>
            <person name="Aslett M."/>
        </authorList>
    </citation>
    <scope>NUCLEOTIDE SEQUENCE [LARGE SCALE GENOMIC DNA]</scope>
    <source>
        <strain evidence="2">Houghton</strain>
    </source>
</reference>
<dbReference type="Pfam" id="PF00078">
    <property type="entry name" value="RVT_1"/>
    <property type="match status" value="1"/>
</dbReference>
<accession>U6K0Q2</accession>
<dbReference type="OrthoDB" id="2013610at2759"/>
<dbReference type="InterPro" id="IPR053134">
    <property type="entry name" value="RNA-dir_DNA_polymerase"/>
</dbReference>
<name>U6K0Q2_9EIME</name>
<dbReference type="InterPro" id="IPR000477">
    <property type="entry name" value="RT_dom"/>
</dbReference>
<dbReference type="InterPro" id="IPR043128">
    <property type="entry name" value="Rev_trsase/Diguanyl_cyclase"/>
</dbReference>
<dbReference type="SUPFAM" id="SSF56672">
    <property type="entry name" value="DNA/RNA polymerases"/>
    <property type="match status" value="1"/>
</dbReference>
<sequence>MATDDPWKAAFGSISGVFEYRVMPFGLKGVPAAFQANINAYLQLWLSQGVIAYLDDALLYTPDLRSHFDLLRKVLGVFVHHFYPGLRKSRFAQTNLTGRPLTLRVCPETLANVTEVCQFLGSVNCCRMFMGPEFALSL</sequence>
<organism evidence="2 3">
    <name type="scientific">Eimeria mitis</name>
    <dbReference type="NCBI Taxonomy" id="44415"/>
    <lineage>
        <taxon>Eukaryota</taxon>
        <taxon>Sar</taxon>
        <taxon>Alveolata</taxon>
        <taxon>Apicomplexa</taxon>
        <taxon>Conoidasida</taxon>
        <taxon>Coccidia</taxon>
        <taxon>Eucoccidiorida</taxon>
        <taxon>Eimeriorina</taxon>
        <taxon>Eimeriidae</taxon>
        <taxon>Eimeria</taxon>
    </lineage>
</organism>
<evidence type="ECO:0000313" key="3">
    <source>
        <dbReference type="Proteomes" id="UP000030744"/>
    </source>
</evidence>
<dbReference type="Gene3D" id="3.10.10.10">
    <property type="entry name" value="HIV Type 1 Reverse Transcriptase, subunit A, domain 1"/>
    <property type="match status" value="1"/>
</dbReference>
<feature type="domain" description="Reverse transcriptase" evidence="1">
    <location>
        <begin position="15"/>
        <end position="75"/>
    </location>
</feature>
<dbReference type="EMBL" id="HG682160">
    <property type="protein sequence ID" value="CDJ29862.1"/>
    <property type="molecule type" value="Genomic_DNA"/>
</dbReference>